<name>A0A4V2YPX9_9ACTN</name>
<dbReference type="Proteomes" id="UP000295124">
    <property type="component" value="Unassembled WGS sequence"/>
</dbReference>
<feature type="region of interest" description="Disordered" evidence="1">
    <location>
        <begin position="37"/>
        <end position="63"/>
    </location>
</feature>
<comment type="caution">
    <text evidence="3">The sequence shown here is derived from an EMBL/GenBank/DDBJ whole genome shotgun (WGS) entry which is preliminary data.</text>
</comment>
<organism evidence="3 4">
    <name type="scientific">Kribbella antibiotica</name>
    <dbReference type="NCBI Taxonomy" id="190195"/>
    <lineage>
        <taxon>Bacteria</taxon>
        <taxon>Bacillati</taxon>
        <taxon>Actinomycetota</taxon>
        <taxon>Actinomycetes</taxon>
        <taxon>Propionibacteriales</taxon>
        <taxon>Kribbellaceae</taxon>
        <taxon>Kribbella</taxon>
    </lineage>
</organism>
<evidence type="ECO:0000256" key="2">
    <source>
        <dbReference type="SAM" id="SignalP"/>
    </source>
</evidence>
<evidence type="ECO:0000256" key="1">
    <source>
        <dbReference type="SAM" id="MobiDB-lite"/>
    </source>
</evidence>
<protein>
    <recommendedName>
        <fullName evidence="5">PBP domain-containing protein</fullName>
    </recommendedName>
</protein>
<evidence type="ECO:0000313" key="4">
    <source>
        <dbReference type="Proteomes" id="UP000295124"/>
    </source>
</evidence>
<feature type="signal peptide" evidence="2">
    <location>
        <begin position="1"/>
        <end position="27"/>
    </location>
</feature>
<dbReference type="EMBL" id="SMKX01000029">
    <property type="protein sequence ID" value="TDD59987.1"/>
    <property type="molecule type" value="Genomic_DNA"/>
</dbReference>
<evidence type="ECO:0000313" key="3">
    <source>
        <dbReference type="EMBL" id="TDD59987.1"/>
    </source>
</evidence>
<reference evidence="3 4" key="1">
    <citation type="submission" date="2019-03" db="EMBL/GenBank/DDBJ databases">
        <title>Draft genome sequences of novel Actinobacteria.</title>
        <authorList>
            <person name="Sahin N."/>
            <person name="Ay H."/>
            <person name="Saygin H."/>
        </authorList>
    </citation>
    <scope>NUCLEOTIDE SEQUENCE [LARGE SCALE GENOMIC DNA]</scope>
    <source>
        <strain evidence="3 4">JCM 13523</strain>
    </source>
</reference>
<keyword evidence="2" id="KW-0732">Signal</keyword>
<dbReference type="OrthoDB" id="5107506at2"/>
<dbReference type="Gene3D" id="3.40.190.10">
    <property type="entry name" value="Periplasmic binding protein-like II"/>
    <property type="match status" value="2"/>
</dbReference>
<gene>
    <name evidence="3" type="ORF">E1263_12880</name>
</gene>
<feature type="compositionally biased region" description="Pro residues" evidence="1">
    <location>
        <begin position="744"/>
        <end position="762"/>
    </location>
</feature>
<proteinExistence type="predicted"/>
<dbReference type="AlphaFoldDB" id="A0A4V2YPX9"/>
<sequence>MRLRKLTLLAGAFVLALLAIAPVTAVARNVDERDAAAVSPQPTDTALFADPSQSPVTLSRGGGDVTVSRTDDLSRQAITVSWKGLDPSATDPGAGVTKPVLVMQCRGANPSREDCWMGSLNANGDASGLSKLQARATHYAPTETSEWWQNPANPTGRFLGIPFKKADGNPHAIHNANGTWATLPMAAAADSGGLIVPIDDFTPGTRNFRRGLTQSDGTGAVQTWVNTAAENPSLGCSETKDCSLVVVPVKDRPCLTAEDGVPAATVNACKAQVGKAGIANWQLLANWYERYVFKLSFSPSLPNCAGRNDEAKFLGSELSAEVMRRWVPARCQKSSSAALDFTRAWEPDALRQLGQRDPASPSKYAADGAIVTEPAAADDPVATDRKTAYAPIAVSGFAIGYTIDKQVDNVAGTVTDLNLNQRLVAKLLTQSYGGLFKGLNGFAVNPNTGTNPANIFRDPEFRQLNPGAQGFAGADAAPGTQLAMPVFRTDVLLAVTRWIWADPTARAFLQGQRDPWGMTVNKAYRGWQLPTDDYTLRDGWQAPTNNGVWSGFAPQSLWAQNTNSWANGADVTMAAWPLTQSPQSANTSDPNAPIVPKREVAQEFGTRNMFTLSATSELQKTGVPIANLRNSEGEYIAPTAESMGYALDGATPDQKSGVWTLNYKSMDKRGYPGTMISYAAVPTSSLPSGLARQYADNLRWLTHEGQEYGQEAGQLPDGYLALTQPMRDQANKVADAVANQTATPPIPPGGPLPEVKPTPKPTGTPTGNTNGPGQDGGGDNGNKPTATPTTPGAPTPSGGPSNKPQAQGSIKPVAATTQGDSLGWLAWGLPALLVAGLAAGVASPGIRLIAQPGHPVRRGLAGLLRRGRRRG</sequence>
<feature type="compositionally biased region" description="Low complexity" evidence="1">
    <location>
        <begin position="781"/>
        <end position="801"/>
    </location>
</feature>
<dbReference type="RefSeq" id="WP_132167491.1">
    <property type="nucleotide sequence ID" value="NZ_SMKX01000029.1"/>
</dbReference>
<feature type="compositionally biased region" description="Low complexity" evidence="1">
    <location>
        <begin position="763"/>
        <end position="772"/>
    </location>
</feature>
<evidence type="ECO:0008006" key="5">
    <source>
        <dbReference type="Google" id="ProtNLM"/>
    </source>
</evidence>
<dbReference type="SUPFAM" id="SSF53850">
    <property type="entry name" value="Periplasmic binding protein-like II"/>
    <property type="match status" value="1"/>
</dbReference>
<accession>A0A4V2YPX9</accession>
<keyword evidence="4" id="KW-1185">Reference proteome</keyword>
<feature type="region of interest" description="Disordered" evidence="1">
    <location>
        <begin position="740"/>
        <end position="811"/>
    </location>
</feature>
<feature type="chain" id="PRO_5020627387" description="PBP domain-containing protein" evidence="2">
    <location>
        <begin position="28"/>
        <end position="871"/>
    </location>
</feature>